<reference evidence="2" key="1">
    <citation type="journal article" date="2017" name="Nat. Ecol. Evol.">
        <title>Genome expansion and lineage-specific genetic innovations in the forest pathogenic fungi Armillaria.</title>
        <authorList>
            <person name="Sipos G."/>
            <person name="Prasanna A.N."/>
            <person name="Walter M.C."/>
            <person name="O'Connor E."/>
            <person name="Balint B."/>
            <person name="Krizsan K."/>
            <person name="Kiss B."/>
            <person name="Hess J."/>
            <person name="Varga T."/>
            <person name="Slot J."/>
            <person name="Riley R."/>
            <person name="Boka B."/>
            <person name="Rigling D."/>
            <person name="Barry K."/>
            <person name="Lee J."/>
            <person name="Mihaltcheva S."/>
            <person name="LaButti K."/>
            <person name="Lipzen A."/>
            <person name="Waldron R."/>
            <person name="Moloney N.M."/>
            <person name="Sperisen C."/>
            <person name="Kredics L."/>
            <person name="Vagvoelgyi C."/>
            <person name="Patrignani A."/>
            <person name="Fitzpatrick D."/>
            <person name="Nagy I."/>
            <person name="Doyle S."/>
            <person name="Anderson J.B."/>
            <person name="Grigoriev I.V."/>
            <person name="Gueldener U."/>
            <person name="Muensterkoetter M."/>
            <person name="Nagy L.G."/>
        </authorList>
    </citation>
    <scope>NUCLEOTIDE SEQUENCE [LARGE SCALE GENOMIC DNA]</scope>
    <source>
        <strain evidence="2">Ar21-2</strain>
    </source>
</reference>
<keyword evidence="2" id="KW-1185">Reference proteome</keyword>
<proteinExistence type="predicted"/>
<gene>
    <name evidence="1" type="ORF">ARMGADRAFT_1086318</name>
</gene>
<organism evidence="1 2">
    <name type="scientific">Armillaria gallica</name>
    <name type="common">Bulbous honey fungus</name>
    <name type="synonym">Armillaria bulbosa</name>
    <dbReference type="NCBI Taxonomy" id="47427"/>
    <lineage>
        <taxon>Eukaryota</taxon>
        <taxon>Fungi</taxon>
        <taxon>Dikarya</taxon>
        <taxon>Basidiomycota</taxon>
        <taxon>Agaricomycotina</taxon>
        <taxon>Agaricomycetes</taxon>
        <taxon>Agaricomycetidae</taxon>
        <taxon>Agaricales</taxon>
        <taxon>Marasmiineae</taxon>
        <taxon>Physalacriaceae</taxon>
        <taxon>Armillaria</taxon>
    </lineage>
</organism>
<evidence type="ECO:0000313" key="1">
    <source>
        <dbReference type="EMBL" id="PBK86828.1"/>
    </source>
</evidence>
<dbReference type="Proteomes" id="UP000217790">
    <property type="component" value="Unassembled WGS sequence"/>
</dbReference>
<dbReference type="AlphaFoldDB" id="A0A2H3D7L4"/>
<dbReference type="EMBL" id="KZ293682">
    <property type="protein sequence ID" value="PBK86828.1"/>
    <property type="molecule type" value="Genomic_DNA"/>
</dbReference>
<evidence type="ECO:0000313" key="2">
    <source>
        <dbReference type="Proteomes" id="UP000217790"/>
    </source>
</evidence>
<protein>
    <submittedName>
        <fullName evidence="1">Uncharacterized protein</fullName>
    </submittedName>
</protein>
<name>A0A2H3D7L4_ARMGA</name>
<dbReference type="OrthoDB" id="3106730at2759"/>
<dbReference type="InParanoid" id="A0A2H3D7L4"/>
<accession>A0A2H3D7L4</accession>
<sequence length="54" mass="6118">MLPALDHLLGTSYETLIGFEDEAEVENPDCVHRPKVNSTWYPFMAVSLRGRVVL</sequence>